<keyword evidence="7 8" id="KW-0998">Cell outer membrane</keyword>
<evidence type="ECO:0000256" key="10">
    <source>
        <dbReference type="SAM" id="SignalP"/>
    </source>
</evidence>
<comment type="similarity">
    <text evidence="8 9">Belongs to the TonB-dependent receptor family.</text>
</comment>
<accession>A0ABZ0TQW9</accession>
<dbReference type="PROSITE" id="PS52016">
    <property type="entry name" value="TONB_DEPENDENT_REC_3"/>
    <property type="match status" value="1"/>
</dbReference>
<keyword evidence="4 8" id="KW-0812">Transmembrane</keyword>
<keyword evidence="14" id="KW-1185">Reference proteome</keyword>
<feature type="signal peptide" evidence="10">
    <location>
        <begin position="1"/>
        <end position="21"/>
    </location>
</feature>
<keyword evidence="5 9" id="KW-0798">TonB box</keyword>
<dbReference type="InterPro" id="IPR008969">
    <property type="entry name" value="CarboxyPept-like_regulatory"/>
</dbReference>
<dbReference type="InterPro" id="IPR039426">
    <property type="entry name" value="TonB-dep_rcpt-like"/>
</dbReference>
<dbReference type="Proteomes" id="UP001324380">
    <property type="component" value="Chromosome"/>
</dbReference>
<dbReference type="Pfam" id="PF13715">
    <property type="entry name" value="CarbopepD_reg_2"/>
    <property type="match status" value="1"/>
</dbReference>
<evidence type="ECO:0000256" key="6">
    <source>
        <dbReference type="ARBA" id="ARBA00023136"/>
    </source>
</evidence>
<proteinExistence type="inferred from homology"/>
<dbReference type="Gene3D" id="2.60.40.1120">
    <property type="entry name" value="Carboxypeptidase-like, regulatory domain"/>
    <property type="match status" value="1"/>
</dbReference>
<dbReference type="NCBIfam" id="TIGR04057">
    <property type="entry name" value="SusC_RagA_signa"/>
    <property type="match status" value="1"/>
</dbReference>
<dbReference type="SUPFAM" id="SSF56935">
    <property type="entry name" value="Porins"/>
    <property type="match status" value="1"/>
</dbReference>
<evidence type="ECO:0000256" key="2">
    <source>
        <dbReference type="ARBA" id="ARBA00022448"/>
    </source>
</evidence>
<dbReference type="NCBIfam" id="TIGR04056">
    <property type="entry name" value="OMP_RagA_SusC"/>
    <property type="match status" value="1"/>
</dbReference>
<reference evidence="13 14" key="1">
    <citation type="submission" date="2023-11" db="EMBL/GenBank/DDBJ databases">
        <title>Analysis of the Genomes of Mucilaginibacter gossypii cycad 4 and M. sabulilitoris SNA2: microbes with the potential for plant growth promotion.</title>
        <authorList>
            <person name="Hirsch A.M."/>
            <person name="Humm E."/>
            <person name="Rubbi M."/>
            <person name="Del Vecchio G."/>
            <person name="Ha S.M."/>
            <person name="Pellegrini M."/>
            <person name="Gunsalus R.P."/>
        </authorList>
    </citation>
    <scope>NUCLEOTIDE SEQUENCE [LARGE SCALE GENOMIC DNA]</scope>
    <source>
        <strain evidence="13 14">SNA2</strain>
    </source>
</reference>
<evidence type="ECO:0000313" key="13">
    <source>
        <dbReference type="EMBL" id="WPU95534.1"/>
    </source>
</evidence>
<dbReference type="Pfam" id="PF07715">
    <property type="entry name" value="Plug"/>
    <property type="match status" value="1"/>
</dbReference>
<comment type="subcellular location">
    <subcellularLocation>
        <location evidence="1 8">Cell outer membrane</location>
        <topology evidence="1 8">Multi-pass membrane protein</topology>
    </subcellularLocation>
</comment>
<name>A0ABZ0TQW9_9SPHI</name>
<feature type="domain" description="TonB-dependent receptor plug" evidence="12">
    <location>
        <begin position="117"/>
        <end position="236"/>
    </location>
</feature>
<dbReference type="InterPro" id="IPR012910">
    <property type="entry name" value="Plug_dom"/>
</dbReference>
<sequence>MIKNLLLLGIPLFFSASNLFAQRIIKGQITDSRDKQPLPGVSVSLKGTTSGTVTNNNGDYNITVNIDNPVLVFKFVGYLTQEKPADRESVINVQLSEDNKQLNEVVVTALGIKREQKSLGYSTQTVKGSDLTITKDQNVIGDLAGKISGAQVTGSSGANLGGTAKIKLRGINSLDGSGSPLMVVDGTPVAQDNFGDDENGVDRGNISQDINPDDIESVSVLKGPAASALYGLRGQYGAILITTKKGIKGAKNVSVSVNSAFSFERIGNFQPLQNIYGVGNNQTFSTLDNGQKYINGNDESWGPKMDGTPVRMFYSFYPEDLQYGQLTPFVPHPDNIKDYYQTGLNINNGVTVTGGSENASYRLSYNNNYIKGTMPNTSLTRNNFGLSTSLNLNAKLTLGANVNYATNSAQRPTQGYQGSFTGAQQWFQRNLDINRLRNYKYSDGTILNWNVNPNSAGVITNNKPSDWDNPFFDAYEVLNNDSRQRVFGDVNLTYQVLPGLKLSGFVRSDFYTQDITNKTAFGGRLDEGYAAGKYQNTENNYEFLGQYDKKWDDFSSNFLLGANLLTQNYSQLYAATVGGLSSPGDYTIGASVSRPISTSYLRKKQVRSAYATGSFGYKDIYFLEASLRNDISSALPANNNSYWYSSVSGSFVFSELLKWEPLSFGKLRAGYAVAGSDLAPYQTQYTYELGTVYPGINPITVPELLNNPNIKPSFANSLELGTDLKFFKNRLGLAFTYYNQQNKNQIINLSVSGASGYDQTVVNAGLIENKGIEVSLTGRPVQSKLFTWDAILNVAHNTSKIKELYPGVNTYQLDVQTYSSVSVYLNATLNKGFGNIVGQGYQRDPATGKILLGTDNMPLYDNNHDFGSVLPKFTGGFQNNFQIWKFNLSAMIDFQDGGKFYSWSQMLSVKSGQSAETAVLNDKGVNVREPIANGGGVKITGISKATGQEVTAYVDARGYYRNVLGTQVTENWIYDASYIKLREVSLGYTFDKGLSRKSPFKAIKIALIARNPWMIWQKAPKGVDPSELSSGSNSISWIEKGELPTVRSYGLNLNLTF</sequence>
<evidence type="ECO:0000256" key="3">
    <source>
        <dbReference type="ARBA" id="ARBA00022452"/>
    </source>
</evidence>
<evidence type="ECO:0000256" key="4">
    <source>
        <dbReference type="ARBA" id="ARBA00022692"/>
    </source>
</evidence>
<dbReference type="InterPro" id="IPR023996">
    <property type="entry name" value="TonB-dep_OMP_SusC/RagA"/>
</dbReference>
<dbReference type="InterPro" id="IPR037066">
    <property type="entry name" value="Plug_dom_sf"/>
</dbReference>
<keyword evidence="6 8" id="KW-0472">Membrane</keyword>
<dbReference type="InterPro" id="IPR023997">
    <property type="entry name" value="TonB-dep_OMP_SusC/RagA_CS"/>
</dbReference>
<dbReference type="Gene3D" id="2.40.170.20">
    <property type="entry name" value="TonB-dependent receptor, beta-barrel domain"/>
    <property type="match status" value="1"/>
</dbReference>
<dbReference type="RefSeq" id="WP_321564642.1">
    <property type="nucleotide sequence ID" value="NZ_CP139558.1"/>
</dbReference>
<evidence type="ECO:0000259" key="11">
    <source>
        <dbReference type="Pfam" id="PF00593"/>
    </source>
</evidence>
<evidence type="ECO:0000256" key="8">
    <source>
        <dbReference type="PROSITE-ProRule" id="PRU01360"/>
    </source>
</evidence>
<feature type="domain" description="TonB-dependent receptor-like beta-barrel" evidence="11">
    <location>
        <begin position="430"/>
        <end position="841"/>
    </location>
</feature>
<evidence type="ECO:0000256" key="7">
    <source>
        <dbReference type="ARBA" id="ARBA00023237"/>
    </source>
</evidence>
<keyword evidence="3 8" id="KW-1134">Transmembrane beta strand</keyword>
<keyword evidence="2 8" id="KW-0813">Transport</keyword>
<gene>
    <name evidence="13" type="ORF">SNE25_08365</name>
</gene>
<organism evidence="13 14">
    <name type="scientific">Mucilaginibacter sabulilitoris</name>
    <dbReference type="NCBI Taxonomy" id="1173583"/>
    <lineage>
        <taxon>Bacteria</taxon>
        <taxon>Pseudomonadati</taxon>
        <taxon>Bacteroidota</taxon>
        <taxon>Sphingobacteriia</taxon>
        <taxon>Sphingobacteriales</taxon>
        <taxon>Sphingobacteriaceae</taxon>
        <taxon>Mucilaginibacter</taxon>
    </lineage>
</organism>
<dbReference type="Gene3D" id="2.170.130.10">
    <property type="entry name" value="TonB-dependent receptor, plug domain"/>
    <property type="match status" value="1"/>
</dbReference>
<evidence type="ECO:0000256" key="9">
    <source>
        <dbReference type="RuleBase" id="RU003357"/>
    </source>
</evidence>
<evidence type="ECO:0000259" key="12">
    <source>
        <dbReference type="Pfam" id="PF07715"/>
    </source>
</evidence>
<evidence type="ECO:0000313" key="14">
    <source>
        <dbReference type="Proteomes" id="UP001324380"/>
    </source>
</evidence>
<keyword evidence="10" id="KW-0732">Signal</keyword>
<evidence type="ECO:0000256" key="1">
    <source>
        <dbReference type="ARBA" id="ARBA00004571"/>
    </source>
</evidence>
<dbReference type="InterPro" id="IPR000531">
    <property type="entry name" value="Beta-barrel_TonB"/>
</dbReference>
<feature type="chain" id="PRO_5046056074" evidence="10">
    <location>
        <begin position="22"/>
        <end position="1057"/>
    </location>
</feature>
<dbReference type="EMBL" id="CP139558">
    <property type="protein sequence ID" value="WPU95534.1"/>
    <property type="molecule type" value="Genomic_DNA"/>
</dbReference>
<dbReference type="InterPro" id="IPR036942">
    <property type="entry name" value="Beta-barrel_TonB_sf"/>
</dbReference>
<dbReference type="SUPFAM" id="SSF49464">
    <property type="entry name" value="Carboxypeptidase regulatory domain-like"/>
    <property type="match status" value="1"/>
</dbReference>
<evidence type="ECO:0000256" key="5">
    <source>
        <dbReference type="ARBA" id="ARBA00023077"/>
    </source>
</evidence>
<dbReference type="Pfam" id="PF00593">
    <property type="entry name" value="TonB_dep_Rec_b-barrel"/>
    <property type="match status" value="1"/>
</dbReference>
<protein>
    <submittedName>
        <fullName evidence="13">SusC/RagA family TonB-linked outer membrane protein</fullName>
    </submittedName>
</protein>